<evidence type="ECO:0000313" key="2">
    <source>
        <dbReference type="Proteomes" id="UP001417504"/>
    </source>
</evidence>
<keyword evidence="2" id="KW-1185">Reference proteome</keyword>
<dbReference type="Proteomes" id="UP001417504">
    <property type="component" value="Unassembled WGS sequence"/>
</dbReference>
<proteinExistence type="predicted"/>
<dbReference type="EMBL" id="JBBNAE010000008">
    <property type="protein sequence ID" value="KAK9102404.1"/>
    <property type="molecule type" value="Genomic_DNA"/>
</dbReference>
<accession>A0AAP0HZX5</accession>
<gene>
    <name evidence="1" type="ORF">Sjap_019658</name>
</gene>
<dbReference type="AlphaFoldDB" id="A0AAP0HZX5"/>
<name>A0AAP0HZX5_9MAGN</name>
<protein>
    <submittedName>
        <fullName evidence="1">Uncharacterized protein</fullName>
    </submittedName>
</protein>
<comment type="caution">
    <text evidence="1">The sequence shown here is derived from an EMBL/GenBank/DDBJ whole genome shotgun (WGS) entry which is preliminary data.</text>
</comment>
<organism evidence="1 2">
    <name type="scientific">Stephania japonica</name>
    <dbReference type="NCBI Taxonomy" id="461633"/>
    <lineage>
        <taxon>Eukaryota</taxon>
        <taxon>Viridiplantae</taxon>
        <taxon>Streptophyta</taxon>
        <taxon>Embryophyta</taxon>
        <taxon>Tracheophyta</taxon>
        <taxon>Spermatophyta</taxon>
        <taxon>Magnoliopsida</taxon>
        <taxon>Ranunculales</taxon>
        <taxon>Menispermaceae</taxon>
        <taxon>Menispermoideae</taxon>
        <taxon>Cissampelideae</taxon>
        <taxon>Stephania</taxon>
    </lineage>
</organism>
<evidence type="ECO:0000313" key="1">
    <source>
        <dbReference type="EMBL" id="KAK9102404.1"/>
    </source>
</evidence>
<reference evidence="1 2" key="1">
    <citation type="submission" date="2024-01" db="EMBL/GenBank/DDBJ databases">
        <title>Genome assemblies of Stephania.</title>
        <authorList>
            <person name="Yang L."/>
        </authorList>
    </citation>
    <scope>NUCLEOTIDE SEQUENCE [LARGE SCALE GENOMIC DNA]</scope>
    <source>
        <strain evidence="1">QJT</strain>
        <tissue evidence="1">Leaf</tissue>
    </source>
</reference>
<sequence length="49" mass="5665">MPRSDANMNTNKSSELLFLNFYEITCKRTYLPIPIKKTSIDHEEETSAS</sequence>